<evidence type="ECO:0000256" key="1">
    <source>
        <dbReference type="SAM" id="Phobius"/>
    </source>
</evidence>
<reference evidence="3" key="1">
    <citation type="journal article" date="2019" name="Int. J. Syst. Evol. Microbiol.">
        <title>The Global Catalogue of Microorganisms (GCM) 10K type strain sequencing project: providing services to taxonomists for standard genome sequencing and annotation.</title>
        <authorList>
            <consortium name="The Broad Institute Genomics Platform"/>
            <consortium name="The Broad Institute Genome Sequencing Center for Infectious Disease"/>
            <person name="Wu L."/>
            <person name="Ma J."/>
        </authorList>
    </citation>
    <scope>NUCLEOTIDE SEQUENCE [LARGE SCALE GENOMIC DNA]</scope>
    <source>
        <strain evidence="3">CGMCC 1.15461</strain>
    </source>
</reference>
<organism evidence="2 3">
    <name type="scientific">Flavobacterium suaedae</name>
    <dbReference type="NCBI Taxonomy" id="1767027"/>
    <lineage>
        <taxon>Bacteria</taxon>
        <taxon>Pseudomonadati</taxon>
        <taxon>Bacteroidota</taxon>
        <taxon>Flavobacteriia</taxon>
        <taxon>Flavobacteriales</taxon>
        <taxon>Flavobacteriaceae</taxon>
        <taxon>Flavobacterium</taxon>
    </lineage>
</organism>
<keyword evidence="1" id="KW-1133">Transmembrane helix</keyword>
<dbReference type="EMBL" id="BMJE01000004">
    <property type="protein sequence ID" value="GGB77142.1"/>
    <property type="molecule type" value="Genomic_DNA"/>
</dbReference>
<feature type="transmembrane region" description="Helical" evidence="1">
    <location>
        <begin position="12"/>
        <end position="34"/>
    </location>
</feature>
<sequence>MKRKFRNIIASITTLVLVYIFYTGIVSLLAGLGYRGKYQPAGEANIIVITAALIILLPFVTYYIITTIKYRRRKALADKKRILTKKTVNPKSIKLIKYNGKDISYYTTKAGKLEKEEINSVVMEIPIDGILKKYSFNTTKSLDAIQIALYLQKEVTIVLDENEFIVSTDFNFLK</sequence>
<protein>
    <submittedName>
        <fullName evidence="2">Uncharacterized protein</fullName>
    </submittedName>
</protein>
<evidence type="ECO:0000313" key="3">
    <source>
        <dbReference type="Proteomes" id="UP000615760"/>
    </source>
</evidence>
<keyword evidence="3" id="KW-1185">Reference proteome</keyword>
<comment type="caution">
    <text evidence="2">The sequence shown here is derived from an EMBL/GenBank/DDBJ whole genome shotgun (WGS) entry which is preliminary data.</text>
</comment>
<feature type="transmembrane region" description="Helical" evidence="1">
    <location>
        <begin position="46"/>
        <end position="65"/>
    </location>
</feature>
<proteinExistence type="predicted"/>
<keyword evidence="1" id="KW-0472">Membrane</keyword>
<dbReference type="Proteomes" id="UP000615760">
    <property type="component" value="Unassembled WGS sequence"/>
</dbReference>
<dbReference type="RefSeq" id="WP_188620796.1">
    <property type="nucleotide sequence ID" value="NZ_BMJE01000004.1"/>
</dbReference>
<keyword evidence="1" id="KW-0812">Transmembrane</keyword>
<name>A0ABQ1JT67_9FLAO</name>
<evidence type="ECO:0000313" key="2">
    <source>
        <dbReference type="EMBL" id="GGB77142.1"/>
    </source>
</evidence>
<accession>A0ABQ1JT67</accession>
<gene>
    <name evidence="2" type="ORF">GCM10007424_16470</name>
</gene>